<dbReference type="Gene3D" id="1.25.40.20">
    <property type="entry name" value="Ankyrin repeat-containing domain"/>
    <property type="match status" value="2"/>
</dbReference>
<evidence type="ECO:0000256" key="2">
    <source>
        <dbReference type="ARBA" id="ARBA00023043"/>
    </source>
</evidence>
<dbReference type="PANTHER" id="PTHR24198">
    <property type="entry name" value="ANKYRIN REPEAT AND PROTEIN KINASE DOMAIN-CONTAINING PROTEIN"/>
    <property type="match status" value="1"/>
</dbReference>
<organism evidence="5 6">
    <name type="scientific">Paralvinella palmiformis</name>
    <dbReference type="NCBI Taxonomy" id="53620"/>
    <lineage>
        <taxon>Eukaryota</taxon>
        <taxon>Metazoa</taxon>
        <taxon>Spiralia</taxon>
        <taxon>Lophotrochozoa</taxon>
        <taxon>Annelida</taxon>
        <taxon>Polychaeta</taxon>
        <taxon>Sedentaria</taxon>
        <taxon>Canalipalpata</taxon>
        <taxon>Terebellida</taxon>
        <taxon>Terebelliformia</taxon>
        <taxon>Alvinellidae</taxon>
        <taxon>Paralvinella</taxon>
    </lineage>
</organism>
<dbReference type="PROSITE" id="PS50297">
    <property type="entry name" value="ANK_REP_REGION"/>
    <property type="match status" value="2"/>
</dbReference>
<name>A0AAD9NCH6_9ANNE</name>
<comment type="caution">
    <text evidence="5">The sequence shown here is derived from an EMBL/GenBank/DDBJ whole genome shotgun (WGS) entry which is preliminary data.</text>
</comment>
<accession>A0AAD9NCH6</accession>
<keyword evidence="1" id="KW-0677">Repeat</keyword>
<dbReference type="SUPFAM" id="SSF48403">
    <property type="entry name" value="Ankyrin repeat"/>
    <property type="match status" value="1"/>
</dbReference>
<reference evidence="5" key="1">
    <citation type="journal article" date="2023" name="Mol. Biol. Evol.">
        <title>Third-Generation Sequencing Reveals the Adaptive Role of the Epigenome in Three Deep-Sea Polychaetes.</title>
        <authorList>
            <person name="Perez M."/>
            <person name="Aroh O."/>
            <person name="Sun Y."/>
            <person name="Lan Y."/>
            <person name="Juniper S.K."/>
            <person name="Young C.R."/>
            <person name="Angers B."/>
            <person name="Qian P.Y."/>
        </authorList>
    </citation>
    <scope>NUCLEOTIDE SEQUENCE</scope>
    <source>
        <strain evidence="5">P08H-3</strain>
    </source>
</reference>
<keyword evidence="2 3" id="KW-0040">ANK repeat</keyword>
<feature type="compositionally biased region" description="Polar residues" evidence="4">
    <location>
        <begin position="42"/>
        <end position="51"/>
    </location>
</feature>
<evidence type="ECO:0000256" key="4">
    <source>
        <dbReference type="SAM" id="MobiDB-lite"/>
    </source>
</evidence>
<keyword evidence="6" id="KW-1185">Reference proteome</keyword>
<dbReference type="SMART" id="SM00248">
    <property type="entry name" value="ANK"/>
    <property type="match status" value="7"/>
</dbReference>
<proteinExistence type="predicted"/>
<protein>
    <recommendedName>
        <fullName evidence="7">Ankyrin repeat protein</fullName>
    </recommendedName>
</protein>
<dbReference type="EMBL" id="JAODUP010000102">
    <property type="protein sequence ID" value="KAK2162174.1"/>
    <property type="molecule type" value="Genomic_DNA"/>
</dbReference>
<dbReference type="AlphaFoldDB" id="A0AAD9NCH6"/>
<evidence type="ECO:0000256" key="3">
    <source>
        <dbReference type="PROSITE-ProRule" id="PRU00023"/>
    </source>
</evidence>
<feature type="repeat" description="ANK" evidence="3">
    <location>
        <begin position="263"/>
        <end position="295"/>
    </location>
</feature>
<evidence type="ECO:0000313" key="5">
    <source>
        <dbReference type="EMBL" id="KAK2162174.1"/>
    </source>
</evidence>
<feature type="repeat" description="ANK" evidence="3">
    <location>
        <begin position="189"/>
        <end position="221"/>
    </location>
</feature>
<dbReference type="InterPro" id="IPR036770">
    <property type="entry name" value="Ankyrin_rpt-contain_sf"/>
</dbReference>
<sequence>MSGTILDCHGKKKEIPKRPGTTKGRKEATNSKKSTKVLPNSVRPTQTQSVVKPNDVPNLTRKPSSAKPAPRTADDNSSTTYYRRLFDAIYHNDANAVKYMITTEKLDVNIVDEDDPLRPTPLLVVCEQQLVDIARELFKGKPKPDVNKGNKRGRRPIWWAAKHGNKELAEMILYDGKEQCDANVLDEDSGCAPLYQAILSNTPEVCRLLVHAGADVNLRRLWKITGESEVAESPLVKAVQIGNYEICDILINSMCKIQARTEVGFTALHYAVGYRRYKIVDLLLENRIRVNARSREGVTAMTVAIREQLPVMCRKLIEWGYDVDRKFKWDETPLEMAVRLHAESCAMILVQWGCRIVKDGISRIFRLPNEPPSIFRKVADEGLVKLMKVLTVVHPYFLYEPWIRNEKIPVALYTKPAICRWLIDHSSEVRTLQELCRSSILKYLGRYSCSRLEKVTPPREDEGVSKIRRTFQRQGIKREVAL</sequence>
<gene>
    <name evidence="5" type="ORF">LSH36_102g03055</name>
</gene>
<feature type="region of interest" description="Disordered" evidence="4">
    <location>
        <begin position="1"/>
        <end position="77"/>
    </location>
</feature>
<dbReference type="InterPro" id="IPR002110">
    <property type="entry name" value="Ankyrin_rpt"/>
</dbReference>
<dbReference type="PROSITE" id="PS50088">
    <property type="entry name" value="ANK_REPEAT"/>
    <property type="match status" value="2"/>
</dbReference>
<dbReference type="Proteomes" id="UP001208570">
    <property type="component" value="Unassembled WGS sequence"/>
</dbReference>
<evidence type="ECO:0000256" key="1">
    <source>
        <dbReference type="ARBA" id="ARBA00022737"/>
    </source>
</evidence>
<evidence type="ECO:0008006" key="7">
    <source>
        <dbReference type="Google" id="ProtNLM"/>
    </source>
</evidence>
<dbReference type="PANTHER" id="PTHR24198:SF165">
    <property type="entry name" value="ANKYRIN REPEAT-CONTAINING PROTEIN-RELATED"/>
    <property type="match status" value="1"/>
</dbReference>
<evidence type="ECO:0000313" key="6">
    <source>
        <dbReference type="Proteomes" id="UP001208570"/>
    </source>
</evidence>
<dbReference type="Pfam" id="PF12796">
    <property type="entry name" value="Ank_2"/>
    <property type="match status" value="2"/>
</dbReference>